<organism evidence="3 4">
    <name type="scientific">Aeoliella straminimaris</name>
    <dbReference type="NCBI Taxonomy" id="2954799"/>
    <lineage>
        <taxon>Bacteria</taxon>
        <taxon>Pseudomonadati</taxon>
        <taxon>Planctomycetota</taxon>
        <taxon>Planctomycetia</taxon>
        <taxon>Pirellulales</taxon>
        <taxon>Lacipirellulaceae</taxon>
        <taxon>Aeoliella</taxon>
    </lineage>
</organism>
<keyword evidence="4" id="KW-1185">Reference proteome</keyword>
<dbReference type="Proteomes" id="UP001155241">
    <property type="component" value="Unassembled WGS sequence"/>
</dbReference>
<evidence type="ECO:0000256" key="1">
    <source>
        <dbReference type="SAM" id="SignalP"/>
    </source>
</evidence>
<evidence type="ECO:0000313" key="3">
    <source>
        <dbReference type="EMBL" id="MCO6044174.1"/>
    </source>
</evidence>
<dbReference type="RefSeq" id="WP_252852280.1">
    <property type="nucleotide sequence ID" value="NZ_JAMXLR010000036.1"/>
</dbReference>
<dbReference type="InterPro" id="IPR011047">
    <property type="entry name" value="Quinoprotein_ADH-like_sf"/>
</dbReference>
<keyword evidence="1" id="KW-0732">Signal</keyword>
<feature type="signal peptide" evidence="1">
    <location>
        <begin position="1"/>
        <end position="21"/>
    </location>
</feature>
<feature type="domain" description="Pyrrolo-quinoline quinone repeat" evidence="2">
    <location>
        <begin position="97"/>
        <end position="346"/>
    </location>
</feature>
<sequence>MSRYLLGFVLFLVSLSAIASAEDWPQWLGPDSASEWNAPGIKTSFGEGDLNIKWRVPCGPGYSGPAVADGKVYLFDYEVTEGTIENNPGRPIALKGNERVHCIDAASGKVLWTKGMPVDYYVSYPSGPRATPCVDGDHVYTLGAEGDLVCRSTSDGEIVWQVNFLKKFGIKTPIWGHSSSPLVIGDLVYVLVGGEGTAIVAFDKNTGEEAWRALNSNEPGYSAPIAMDLNGKKCVVAFYPSGVAVLDAKNGAEQWSKPSQPKYGMSIAVPRKMGEKMFVTGYGEAMMIDGVGSGDPKIIWKSNSPREALYCSNAPPYFADDVIYGCDIESSHFMAIDPATGDRLWENREVLVGPDAGRGDRHGTGFLVRHTPSGKYFLFNERGELLVCDLSREQFEILAQDKIIEPDGEAFGRDVVWTHPAFAEGCVFARNNSEIVCVELTE</sequence>
<name>A0A9X2JIQ1_9BACT</name>
<protein>
    <submittedName>
        <fullName evidence="3">PQQ-like beta-propeller repeat protein</fullName>
    </submittedName>
</protein>
<dbReference type="InterPro" id="IPR015943">
    <property type="entry name" value="WD40/YVTN_repeat-like_dom_sf"/>
</dbReference>
<reference evidence="3" key="1">
    <citation type="submission" date="2022-06" db="EMBL/GenBank/DDBJ databases">
        <title>Aeoliella straminimaris, a novel planctomycete from sediments.</title>
        <authorList>
            <person name="Vitorino I.R."/>
            <person name="Lage O.M."/>
        </authorList>
    </citation>
    <scope>NUCLEOTIDE SEQUENCE</scope>
    <source>
        <strain evidence="3">ICT_H6.2</strain>
    </source>
</reference>
<dbReference type="PANTHER" id="PTHR34512:SF30">
    <property type="entry name" value="OUTER MEMBRANE PROTEIN ASSEMBLY FACTOR BAMB"/>
    <property type="match status" value="1"/>
</dbReference>
<dbReference type="SUPFAM" id="SSF50998">
    <property type="entry name" value="Quinoprotein alcohol dehydrogenase-like"/>
    <property type="match status" value="1"/>
</dbReference>
<dbReference type="EMBL" id="JAMXLR010000036">
    <property type="protein sequence ID" value="MCO6044174.1"/>
    <property type="molecule type" value="Genomic_DNA"/>
</dbReference>
<accession>A0A9X2JIQ1</accession>
<evidence type="ECO:0000313" key="4">
    <source>
        <dbReference type="Proteomes" id="UP001155241"/>
    </source>
</evidence>
<comment type="caution">
    <text evidence="3">The sequence shown here is derived from an EMBL/GenBank/DDBJ whole genome shotgun (WGS) entry which is preliminary data.</text>
</comment>
<evidence type="ECO:0000259" key="2">
    <source>
        <dbReference type="Pfam" id="PF13360"/>
    </source>
</evidence>
<gene>
    <name evidence="3" type="ORF">NG895_09665</name>
</gene>
<dbReference type="SMART" id="SM00564">
    <property type="entry name" value="PQQ"/>
    <property type="match status" value="5"/>
</dbReference>
<dbReference type="InterPro" id="IPR018391">
    <property type="entry name" value="PQQ_b-propeller_rpt"/>
</dbReference>
<feature type="chain" id="PRO_5040770020" evidence="1">
    <location>
        <begin position="22"/>
        <end position="442"/>
    </location>
</feature>
<dbReference type="PANTHER" id="PTHR34512">
    <property type="entry name" value="CELL SURFACE PROTEIN"/>
    <property type="match status" value="1"/>
</dbReference>
<proteinExistence type="predicted"/>
<dbReference type="Gene3D" id="2.130.10.10">
    <property type="entry name" value="YVTN repeat-like/Quinoprotein amine dehydrogenase"/>
    <property type="match status" value="1"/>
</dbReference>
<dbReference type="Pfam" id="PF13360">
    <property type="entry name" value="PQQ_2"/>
    <property type="match status" value="1"/>
</dbReference>
<dbReference type="InterPro" id="IPR002372">
    <property type="entry name" value="PQQ_rpt_dom"/>
</dbReference>
<dbReference type="AlphaFoldDB" id="A0A9X2JIQ1"/>